<dbReference type="Pfam" id="PF10829">
    <property type="entry name" value="DUF2554"/>
    <property type="match status" value="1"/>
</dbReference>
<dbReference type="Proteomes" id="UP000246744">
    <property type="component" value="Unassembled WGS sequence"/>
</dbReference>
<feature type="chain" id="PRO_5016389114" evidence="1">
    <location>
        <begin position="23"/>
        <end position="76"/>
    </location>
</feature>
<name>A0A317Q686_9ENTR</name>
<keyword evidence="3" id="KW-1185">Reference proteome</keyword>
<evidence type="ECO:0000313" key="2">
    <source>
        <dbReference type="EMBL" id="PWW10811.1"/>
    </source>
</evidence>
<reference evidence="2 3" key="1">
    <citation type="submission" date="2018-05" db="EMBL/GenBank/DDBJ databases">
        <title>Genomic Encyclopedia of Type Strains, Phase IV (KMG-IV): sequencing the most valuable type-strain genomes for metagenomic binning, comparative biology and taxonomic classification.</title>
        <authorList>
            <person name="Goeker M."/>
        </authorList>
    </citation>
    <scope>NUCLEOTIDE SEQUENCE [LARGE SCALE GENOMIC DNA]</scope>
    <source>
        <strain evidence="2 3">DSM 19579</strain>
    </source>
</reference>
<accession>A0A317Q686</accession>
<sequence length="76" mass="8759">MRHAAVCLILIFCSLATDQVTAWTLTPEQVGLRSLDYQLLHEADTDELRAVAEEAAHDSREQLHEVTHRKPIRYQF</sequence>
<evidence type="ECO:0000256" key="1">
    <source>
        <dbReference type="SAM" id="SignalP"/>
    </source>
</evidence>
<keyword evidence="1" id="KW-0732">Signal</keyword>
<dbReference type="EMBL" id="QGTS01000003">
    <property type="protein sequence ID" value="PWW10811.1"/>
    <property type="molecule type" value="Genomic_DNA"/>
</dbReference>
<evidence type="ECO:0000313" key="3">
    <source>
        <dbReference type="Proteomes" id="UP000246744"/>
    </source>
</evidence>
<dbReference type="OrthoDB" id="6560430at2"/>
<gene>
    <name evidence="2" type="ORF">DES37_103188</name>
</gene>
<organism evidence="2 3">
    <name type="scientific">Mangrovibacter plantisponsor</name>
    <dbReference type="NCBI Taxonomy" id="451513"/>
    <lineage>
        <taxon>Bacteria</taxon>
        <taxon>Pseudomonadati</taxon>
        <taxon>Pseudomonadota</taxon>
        <taxon>Gammaproteobacteria</taxon>
        <taxon>Enterobacterales</taxon>
        <taxon>Enterobacteriaceae</taxon>
        <taxon>Mangrovibacter</taxon>
    </lineage>
</organism>
<dbReference type="InterPro" id="IPR020117">
    <property type="entry name" value="Uncharacterised_YncJ"/>
</dbReference>
<dbReference type="AlphaFoldDB" id="A0A317Q686"/>
<comment type="caution">
    <text evidence="2">The sequence shown here is derived from an EMBL/GenBank/DDBJ whole genome shotgun (WGS) entry which is preliminary data.</text>
</comment>
<dbReference type="RefSeq" id="WP_110025169.1">
    <property type="nucleotide sequence ID" value="NZ_QGTS01000003.1"/>
</dbReference>
<feature type="signal peptide" evidence="1">
    <location>
        <begin position="1"/>
        <end position="22"/>
    </location>
</feature>
<protein>
    <submittedName>
        <fullName evidence="2">Uncharacterized protein DUF2554</fullName>
    </submittedName>
</protein>
<proteinExistence type="predicted"/>